<dbReference type="AlphaFoldDB" id="A0A914PFS7"/>
<keyword evidence="1" id="KW-1185">Reference proteome</keyword>
<dbReference type="WBParaSite" id="PDA_v2.g17121.t1">
    <property type="protein sequence ID" value="PDA_v2.g17121.t1"/>
    <property type="gene ID" value="PDA_v2.g17121"/>
</dbReference>
<proteinExistence type="predicted"/>
<reference evidence="2" key="1">
    <citation type="submission" date="2022-11" db="UniProtKB">
        <authorList>
            <consortium name="WormBaseParasite"/>
        </authorList>
    </citation>
    <scope>IDENTIFICATION</scope>
</reference>
<evidence type="ECO:0000313" key="2">
    <source>
        <dbReference type="WBParaSite" id="PDA_v2.g17121.t1"/>
    </source>
</evidence>
<evidence type="ECO:0000313" key="1">
    <source>
        <dbReference type="Proteomes" id="UP000887578"/>
    </source>
</evidence>
<accession>A0A914PFS7</accession>
<dbReference type="Proteomes" id="UP000887578">
    <property type="component" value="Unplaced"/>
</dbReference>
<sequence>MPLFGAQPRTHIANASSFPILAKVDTNVNPEFNLNVSSKVNISYKDNLNKGMQAGFSVIQPNDYMVFEPAVGLFDGSWFKRATVYITVHSMQGDNIVPICDNYNLKDNSSIIITQNNSVRRTEMGTIWTGIDGVNYKK</sequence>
<organism evidence="1 2">
    <name type="scientific">Panagrolaimus davidi</name>
    <dbReference type="NCBI Taxonomy" id="227884"/>
    <lineage>
        <taxon>Eukaryota</taxon>
        <taxon>Metazoa</taxon>
        <taxon>Ecdysozoa</taxon>
        <taxon>Nematoda</taxon>
        <taxon>Chromadorea</taxon>
        <taxon>Rhabditida</taxon>
        <taxon>Tylenchina</taxon>
        <taxon>Panagrolaimomorpha</taxon>
        <taxon>Panagrolaimoidea</taxon>
        <taxon>Panagrolaimidae</taxon>
        <taxon>Panagrolaimus</taxon>
    </lineage>
</organism>
<protein>
    <submittedName>
        <fullName evidence="2">Uncharacterized protein</fullName>
    </submittedName>
</protein>
<name>A0A914PFS7_9BILA</name>